<dbReference type="Gene3D" id="2.130.10.10">
    <property type="entry name" value="YVTN repeat-like/Quinoprotein amine dehydrogenase"/>
    <property type="match status" value="1"/>
</dbReference>
<dbReference type="EMBL" id="FMHY01000002">
    <property type="protein sequence ID" value="SCL54519.1"/>
    <property type="molecule type" value="Genomic_DNA"/>
</dbReference>
<evidence type="ECO:0000313" key="2">
    <source>
        <dbReference type="Proteomes" id="UP000199696"/>
    </source>
</evidence>
<reference evidence="2" key="1">
    <citation type="submission" date="2016-06" db="EMBL/GenBank/DDBJ databases">
        <authorList>
            <person name="Varghese N."/>
            <person name="Submissions Spin"/>
        </authorList>
    </citation>
    <scope>NUCLEOTIDE SEQUENCE [LARGE SCALE GENOMIC DNA]</scope>
    <source>
        <strain evidence="2">DSM 44814</strain>
    </source>
</reference>
<keyword evidence="2" id="KW-1185">Reference proteome</keyword>
<dbReference type="SUPFAM" id="SSF82171">
    <property type="entry name" value="DPP6 N-terminal domain-like"/>
    <property type="match status" value="1"/>
</dbReference>
<name>A0A1C6UL00_9ACTN</name>
<proteinExistence type="predicted"/>
<dbReference type="STRING" id="227316.GA0070604_3013"/>
<dbReference type="RefSeq" id="WP_141721303.1">
    <property type="nucleotide sequence ID" value="NZ_FMHY01000002.1"/>
</dbReference>
<evidence type="ECO:0008006" key="3">
    <source>
        <dbReference type="Google" id="ProtNLM"/>
    </source>
</evidence>
<dbReference type="AlphaFoldDB" id="A0A1C6UL00"/>
<organism evidence="1 2">
    <name type="scientific">Micromonospora eburnea</name>
    <dbReference type="NCBI Taxonomy" id="227316"/>
    <lineage>
        <taxon>Bacteria</taxon>
        <taxon>Bacillati</taxon>
        <taxon>Actinomycetota</taxon>
        <taxon>Actinomycetes</taxon>
        <taxon>Micromonosporales</taxon>
        <taxon>Micromonosporaceae</taxon>
        <taxon>Micromonospora</taxon>
    </lineage>
</organism>
<dbReference type="OrthoDB" id="3325648at2"/>
<evidence type="ECO:0000313" key="1">
    <source>
        <dbReference type="EMBL" id="SCL54519.1"/>
    </source>
</evidence>
<sequence length="319" mass="35110">MRLAAGVVLLACLVACQPTPGRTTSDGSDPIITTKSSPTSIALPAETFDLAWRQLDHHLSQDGRFEARHVDEWVVVTRDGGEFGRFGTAAERVLGMDFSPDGHYLAVAHPDTVIIYDLRTKQPKALFTPPVESIRFSADSAYLIGREDYQKVRNGRFVVIDMATGTWVTSPVPPEIEVSNDPGAYWYSGSFAVFDHGRQVVAAGSDGFLHWAVESQKFTWVPCGCGADTGAVNRAGSLVALVIPDNRLSLWNVAGRREQRVWTLPERPPLNGDYQLRYFGVEPHFTEDGKWLLLDGGEGGQVWSIPDGVRVTMLPRGKR</sequence>
<gene>
    <name evidence="1" type="ORF">GA0070604_3013</name>
</gene>
<dbReference type="Proteomes" id="UP000199696">
    <property type="component" value="Unassembled WGS sequence"/>
</dbReference>
<protein>
    <recommendedName>
        <fullName evidence="3">WD40-like Beta Propeller Repeat</fullName>
    </recommendedName>
</protein>
<accession>A0A1C6UL00</accession>
<dbReference type="InterPro" id="IPR015943">
    <property type="entry name" value="WD40/YVTN_repeat-like_dom_sf"/>
</dbReference>